<dbReference type="NCBIfam" id="NF008712">
    <property type="entry name" value="PRK11715.1-1"/>
    <property type="match status" value="1"/>
</dbReference>
<keyword evidence="1" id="KW-0472">Membrane</keyword>
<dbReference type="Proteomes" id="UP001597032">
    <property type="component" value="Unassembled WGS sequence"/>
</dbReference>
<accession>A0ABW2Z416</accession>
<keyword evidence="1" id="KW-0812">Transmembrane</keyword>
<reference evidence="3" key="1">
    <citation type="journal article" date="2019" name="Int. J. Syst. Evol. Microbiol.">
        <title>The Global Catalogue of Microorganisms (GCM) 10K type strain sequencing project: providing services to taxonomists for standard genome sequencing and annotation.</title>
        <authorList>
            <consortium name="The Broad Institute Genomics Platform"/>
            <consortium name="The Broad Institute Genome Sequencing Center for Infectious Disease"/>
            <person name="Wu L."/>
            <person name="Ma J."/>
        </authorList>
    </citation>
    <scope>NUCLEOTIDE SEQUENCE [LARGE SCALE GENOMIC DNA]</scope>
    <source>
        <strain evidence="3">CCUG 60022</strain>
    </source>
</reference>
<dbReference type="PIRSF" id="PIRSF004548">
    <property type="entry name" value="CreD"/>
    <property type="match status" value="1"/>
</dbReference>
<feature type="transmembrane region" description="Helical" evidence="1">
    <location>
        <begin position="407"/>
        <end position="424"/>
    </location>
</feature>
<feature type="transmembrane region" description="Helical" evidence="1">
    <location>
        <begin position="326"/>
        <end position="345"/>
    </location>
</feature>
<feature type="transmembrane region" description="Helical" evidence="1">
    <location>
        <begin position="430"/>
        <end position="448"/>
    </location>
</feature>
<evidence type="ECO:0000313" key="3">
    <source>
        <dbReference type="Proteomes" id="UP001597032"/>
    </source>
</evidence>
<protein>
    <submittedName>
        <fullName evidence="2">Cell envelope integrity protein CreD</fullName>
    </submittedName>
</protein>
<dbReference type="InterPro" id="IPR010364">
    <property type="entry name" value="Uncharacterised_IM_CreD"/>
</dbReference>
<keyword evidence="3" id="KW-1185">Reference proteome</keyword>
<evidence type="ECO:0000313" key="2">
    <source>
        <dbReference type="EMBL" id="MFD0761160.1"/>
    </source>
</evidence>
<feature type="transmembrane region" description="Helical" evidence="1">
    <location>
        <begin position="20"/>
        <end position="37"/>
    </location>
</feature>
<evidence type="ECO:0000256" key="1">
    <source>
        <dbReference type="SAM" id="Phobius"/>
    </source>
</evidence>
<organism evidence="2 3">
    <name type="scientific">Lutibacter aestuarii</name>
    <dbReference type="NCBI Taxonomy" id="861111"/>
    <lineage>
        <taxon>Bacteria</taxon>
        <taxon>Pseudomonadati</taxon>
        <taxon>Bacteroidota</taxon>
        <taxon>Flavobacteriia</taxon>
        <taxon>Flavobacteriales</taxon>
        <taxon>Flavobacteriaceae</taxon>
        <taxon>Lutibacter</taxon>
    </lineage>
</organism>
<name>A0ABW2Z416_9FLAO</name>
<keyword evidence="1" id="KW-1133">Transmembrane helix</keyword>
<feature type="transmembrane region" description="Helical" evidence="1">
    <location>
        <begin position="352"/>
        <end position="371"/>
    </location>
</feature>
<dbReference type="EMBL" id="JBHTIC010000005">
    <property type="protein sequence ID" value="MFD0761160.1"/>
    <property type="molecule type" value="Genomic_DNA"/>
</dbReference>
<dbReference type="PANTHER" id="PTHR30092:SF0">
    <property type="entry name" value="INNER MEMBRANE PROTEIN CRED"/>
    <property type="match status" value="1"/>
</dbReference>
<gene>
    <name evidence="2" type="primary">creD</name>
    <name evidence="2" type="ORF">ACFQZW_03615</name>
</gene>
<comment type="caution">
    <text evidence="2">The sequence shown here is derived from an EMBL/GenBank/DDBJ whole genome shotgun (WGS) entry which is preliminary data.</text>
</comment>
<dbReference type="PANTHER" id="PTHR30092">
    <property type="entry name" value="INNER MEMBRANE PROTEIN CRED"/>
    <property type="match status" value="1"/>
</dbReference>
<dbReference type="RefSeq" id="WP_298264289.1">
    <property type="nucleotide sequence ID" value="NZ_JBHTIC010000005.1"/>
</dbReference>
<dbReference type="Pfam" id="PF06123">
    <property type="entry name" value="CreD"/>
    <property type="match status" value="1"/>
</dbReference>
<sequence length="456" mass="52801">MDKQQNKFGNWLKTSITARMLMIGFLIIILLIPLTYIESLIRERSERQKSVVNEINQKWGNEVLLYGPILKVPYKTYTEKLLTNSETQKVTKETISHTNYAYFFPEELAIKSEINPEIKKRGIYKTSVYKSDMNISGFFTKPNFTNLEVEDKDVLWEKSTIIIKTSNLKGINNHVEISLNSNSYAFVPKYEEQIKNNLINNNKTLHKLETSYLQKEDITLNNKQNFSIELTISGSQQFNIIPIGKQTNLNIKSNWKTANFIGEFLPFNSDKITEDGFDAKWKILHINRPFSQEYVKYLPNLNEFAFGVNFKIPIDEYQKSERSAKYGFLVIALTFLIFFLIQSISKINIHPFQYLMIGLALTMFYTLLISISEHSNFFNAYLIASFSVIVLITLYSKSILKTFKFPLFIGVSLVALYSFIFVIIQLESYALLVGSLGLFAILSAIMYASRKIEWSY</sequence>
<proteinExistence type="predicted"/>
<feature type="transmembrane region" description="Helical" evidence="1">
    <location>
        <begin position="377"/>
        <end position="395"/>
    </location>
</feature>